<protein>
    <submittedName>
        <fullName evidence="3">Uncharacterized protein LOC117643450 isoform X1</fullName>
    </submittedName>
</protein>
<reference evidence="3" key="1">
    <citation type="submission" date="2025-08" db="UniProtKB">
        <authorList>
            <consortium name="RefSeq"/>
        </authorList>
    </citation>
    <scope>IDENTIFICATION</scope>
    <source>
        <tissue evidence="3">Total insect</tissue>
    </source>
</reference>
<dbReference type="AlphaFoldDB" id="A0A6P8YM97"/>
<dbReference type="GeneID" id="117643450"/>
<dbReference type="InParanoid" id="A0A6P8YM97"/>
<dbReference type="RefSeq" id="XP_034238255.1">
    <property type="nucleotide sequence ID" value="XM_034382364.1"/>
</dbReference>
<gene>
    <name evidence="3" type="primary">LOC117643450</name>
</gene>
<evidence type="ECO:0000313" key="3">
    <source>
        <dbReference type="RefSeq" id="XP_034238255.1"/>
    </source>
</evidence>
<proteinExistence type="predicted"/>
<organism evidence="3">
    <name type="scientific">Thrips palmi</name>
    <name type="common">Melon thrips</name>
    <dbReference type="NCBI Taxonomy" id="161013"/>
    <lineage>
        <taxon>Eukaryota</taxon>
        <taxon>Metazoa</taxon>
        <taxon>Ecdysozoa</taxon>
        <taxon>Arthropoda</taxon>
        <taxon>Hexapoda</taxon>
        <taxon>Insecta</taxon>
        <taxon>Pterygota</taxon>
        <taxon>Neoptera</taxon>
        <taxon>Paraneoptera</taxon>
        <taxon>Thysanoptera</taxon>
        <taxon>Terebrantia</taxon>
        <taxon>Thripoidea</taxon>
        <taxon>Thripidae</taxon>
        <taxon>Thrips</taxon>
    </lineage>
</organism>
<feature type="region of interest" description="Disordered" evidence="1">
    <location>
        <begin position="30"/>
        <end position="51"/>
    </location>
</feature>
<evidence type="ECO:0000313" key="2">
    <source>
        <dbReference type="Proteomes" id="UP000515158"/>
    </source>
</evidence>
<accession>A0A6P8YM97</accession>
<dbReference type="KEGG" id="tpal:117643450"/>
<name>A0A6P8YM97_THRPL</name>
<evidence type="ECO:0000256" key="1">
    <source>
        <dbReference type="SAM" id="MobiDB-lite"/>
    </source>
</evidence>
<sequence length="139" mass="15159">MSSTVSSFRRGGRIFAGGLHSGWLDHQRACSRGGGRDPRHEGCTVSGRHVSTSGPRVMDETAFSVLLSRLRPLMSGKAFELTTSALNQTVARMTGYIGRSDVVIFDPHADYVSFLETAMGDGDLIAVDQEDNRRSLKKK</sequence>
<keyword evidence="2" id="KW-1185">Reference proteome</keyword>
<dbReference type="Proteomes" id="UP000515158">
    <property type="component" value="Unplaced"/>
</dbReference>
<feature type="compositionally biased region" description="Basic and acidic residues" evidence="1">
    <location>
        <begin position="30"/>
        <end position="42"/>
    </location>
</feature>